<dbReference type="PANTHER" id="PTHR33933:SF1">
    <property type="entry name" value="PROTEIN ADENYLYLTRANSFERASE MNTA-RELATED"/>
    <property type="match status" value="1"/>
</dbReference>
<dbReference type="GO" id="GO:0016779">
    <property type="term" value="F:nucleotidyltransferase activity"/>
    <property type="evidence" value="ECO:0007669"/>
    <property type="project" value="InterPro"/>
</dbReference>
<keyword evidence="3" id="KW-1185">Reference proteome</keyword>
<dbReference type="SUPFAM" id="SSF81301">
    <property type="entry name" value="Nucleotidyltransferase"/>
    <property type="match status" value="1"/>
</dbReference>
<dbReference type="Gene3D" id="1.20.120.330">
    <property type="entry name" value="Nucleotidyltransferases domain 2"/>
    <property type="match status" value="1"/>
</dbReference>
<dbReference type="Gene3D" id="3.30.460.10">
    <property type="entry name" value="Beta Polymerase, domain 2"/>
    <property type="match status" value="1"/>
</dbReference>
<proteinExistence type="predicted"/>
<dbReference type="CDD" id="cd05403">
    <property type="entry name" value="NT_KNTase_like"/>
    <property type="match status" value="1"/>
</dbReference>
<dbReference type="PROSITE" id="PS50910">
    <property type="entry name" value="HEPN"/>
    <property type="match status" value="1"/>
</dbReference>
<dbReference type="InterPro" id="IPR007842">
    <property type="entry name" value="HEPN_dom"/>
</dbReference>
<protein>
    <recommendedName>
        <fullName evidence="1">HEPN domain-containing protein</fullName>
    </recommendedName>
</protein>
<reference evidence="2 3" key="1">
    <citation type="submission" date="2012-02" db="EMBL/GenBank/DDBJ databases">
        <title>Improved High-Quality Draft sequence of Thermoanaerobacter siderophilus SR4.</title>
        <authorList>
            <consortium name="US DOE Joint Genome Institute"/>
            <person name="Lucas S."/>
            <person name="Han J."/>
            <person name="Lapidus A."/>
            <person name="Cheng J.-F."/>
            <person name="Goodwin L."/>
            <person name="Pitluck S."/>
            <person name="Peters L."/>
            <person name="Detter J.C."/>
            <person name="Han C."/>
            <person name="Tapia R."/>
            <person name="Land M."/>
            <person name="Hauser L."/>
            <person name="Kyrpides N."/>
            <person name="Ivanova N."/>
            <person name="Pagani I."/>
            <person name="Hemme C."/>
            <person name="Woyke T."/>
        </authorList>
    </citation>
    <scope>NUCLEOTIDE SEQUENCE [LARGE SCALE GENOMIC DNA]</scope>
    <source>
        <strain evidence="2 3">SR4</strain>
    </source>
</reference>
<dbReference type="InterPro" id="IPR002934">
    <property type="entry name" value="Polymerase_NTP_transf_dom"/>
</dbReference>
<dbReference type="PANTHER" id="PTHR33933">
    <property type="entry name" value="NUCLEOTIDYLTRANSFERASE"/>
    <property type="match status" value="1"/>
</dbReference>
<feature type="domain" description="HEPN" evidence="1">
    <location>
        <begin position="111"/>
        <end position="223"/>
    </location>
</feature>
<accession>I9AD68</accession>
<dbReference type="EMBL" id="CM001486">
    <property type="protein sequence ID" value="EIV99946.1"/>
    <property type="molecule type" value="Genomic_DNA"/>
</dbReference>
<evidence type="ECO:0000313" key="3">
    <source>
        <dbReference type="Proteomes" id="UP000005110"/>
    </source>
</evidence>
<dbReference type="InterPro" id="IPR052548">
    <property type="entry name" value="Type_VII_TA_antitoxin"/>
</dbReference>
<dbReference type="Pfam" id="PF01909">
    <property type="entry name" value="NTP_transf_2"/>
    <property type="match status" value="1"/>
</dbReference>
<dbReference type="Proteomes" id="UP000005110">
    <property type="component" value="Chromosome"/>
</dbReference>
<dbReference type="HOGENOM" id="CLU_1179764_0_0_9"/>
<dbReference type="PATRIC" id="fig|880478.3.peg.2144"/>
<dbReference type="RefSeq" id="WP_006569680.1">
    <property type="nucleotide sequence ID" value="NZ_CM001486.1"/>
</dbReference>
<dbReference type="SMART" id="SM00748">
    <property type="entry name" value="HEPN"/>
    <property type="match status" value="1"/>
</dbReference>
<evidence type="ECO:0000259" key="1">
    <source>
        <dbReference type="PROSITE" id="PS50910"/>
    </source>
</evidence>
<organism evidence="2 3">
    <name type="scientific">Thermoanaerobacter siderophilus SR4</name>
    <dbReference type="NCBI Taxonomy" id="880478"/>
    <lineage>
        <taxon>Bacteria</taxon>
        <taxon>Bacillati</taxon>
        <taxon>Bacillota</taxon>
        <taxon>Clostridia</taxon>
        <taxon>Thermoanaerobacterales</taxon>
        <taxon>Thermoanaerobacteraceae</taxon>
        <taxon>Thermoanaerobacter</taxon>
    </lineage>
</organism>
<dbReference type="InterPro" id="IPR043519">
    <property type="entry name" value="NT_sf"/>
</dbReference>
<evidence type="ECO:0000313" key="2">
    <source>
        <dbReference type="EMBL" id="EIV99946.1"/>
    </source>
</evidence>
<gene>
    <name evidence="2" type="ORF">ThesiDRAFT1_0964</name>
</gene>
<dbReference type="SUPFAM" id="SSF81593">
    <property type="entry name" value="Nucleotidyltransferase substrate binding subunit/domain"/>
    <property type="match status" value="1"/>
</dbReference>
<dbReference type="Pfam" id="PF05168">
    <property type="entry name" value="HEPN"/>
    <property type="match status" value="1"/>
</dbReference>
<name>I9AD68_9THEO</name>
<dbReference type="AlphaFoldDB" id="I9AD68"/>
<sequence length="235" mass="27125">MSRIEQLNYELERITKILAEEYQAEKIILFGSLARNEVKDWSDIDLIVIKDTDKPFYERLEEVVEIVKPVVGTDIIVYTPKEIEEMKGSLFYTEEILKKGRLFMKEVNQWLKFSMDDLDSAEIMFKAGKYNMVCFFAHQATEKAIKAFLVSQKHNPPRTHNLVDLVNLSAKYNKSFEDLLPKVRILNQFYIPTRYPTALPGTMALGMPDVKTAEKAMAFANEIFSYCKNAIFGPA</sequence>